<evidence type="ECO:0000256" key="1">
    <source>
        <dbReference type="ARBA" id="ARBA00004651"/>
    </source>
</evidence>
<dbReference type="GO" id="GO:0005886">
    <property type="term" value="C:plasma membrane"/>
    <property type="evidence" value="ECO:0007669"/>
    <property type="project" value="UniProtKB-SubCell"/>
</dbReference>
<feature type="transmembrane region" description="Helical" evidence="5">
    <location>
        <begin position="322"/>
        <end position="338"/>
    </location>
</feature>
<dbReference type="Pfam" id="PF07690">
    <property type="entry name" value="MFS_1"/>
    <property type="match status" value="1"/>
</dbReference>
<evidence type="ECO:0000313" key="7">
    <source>
        <dbReference type="EMBL" id="SFN20746.1"/>
    </source>
</evidence>
<dbReference type="SUPFAM" id="SSF103473">
    <property type="entry name" value="MFS general substrate transporter"/>
    <property type="match status" value="1"/>
</dbReference>
<evidence type="ECO:0000313" key="8">
    <source>
        <dbReference type="Proteomes" id="UP000199614"/>
    </source>
</evidence>
<comment type="subcellular location">
    <subcellularLocation>
        <location evidence="1">Cell membrane</location>
        <topology evidence="1">Multi-pass membrane protein</topology>
    </subcellularLocation>
</comment>
<dbReference type="InterPro" id="IPR020846">
    <property type="entry name" value="MFS_dom"/>
</dbReference>
<dbReference type="InterPro" id="IPR011701">
    <property type="entry name" value="MFS"/>
</dbReference>
<feature type="transmembrane region" description="Helical" evidence="5">
    <location>
        <begin position="299"/>
        <end position="316"/>
    </location>
</feature>
<feature type="domain" description="Major facilitator superfamily (MFS) profile" evidence="6">
    <location>
        <begin position="1"/>
        <end position="412"/>
    </location>
</feature>
<evidence type="ECO:0000259" key="6">
    <source>
        <dbReference type="PROSITE" id="PS50850"/>
    </source>
</evidence>
<feature type="transmembrane region" description="Helical" evidence="5">
    <location>
        <begin position="86"/>
        <end position="104"/>
    </location>
</feature>
<dbReference type="Gene3D" id="1.20.1250.20">
    <property type="entry name" value="MFS general substrate transporter like domains"/>
    <property type="match status" value="1"/>
</dbReference>
<dbReference type="PANTHER" id="PTHR23542:SF1">
    <property type="entry name" value="MAJOR FACILITATOR SUPERFAMILY (MFS) PROFILE DOMAIN-CONTAINING PROTEIN"/>
    <property type="match status" value="1"/>
</dbReference>
<keyword evidence="4 5" id="KW-0472">Membrane</keyword>
<dbReference type="GO" id="GO:0022857">
    <property type="term" value="F:transmembrane transporter activity"/>
    <property type="evidence" value="ECO:0007669"/>
    <property type="project" value="InterPro"/>
</dbReference>
<keyword evidence="2 5" id="KW-0812">Transmembrane</keyword>
<keyword evidence="3 5" id="KW-1133">Transmembrane helix</keyword>
<evidence type="ECO:0000256" key="5">
    <source>
        <dbReference type="SAM" id="Phobius"/>
    </source>
</evidence>
<feature type="transmembrane region" description="Helical" evidence="5">
    <location>
        <begin position="388"/>
        <end position="406"/>
    </location>
</feature>
<gene>
    <name evidence="7" type="ORF">SAMN05216207_101049</name>
</gene>
<feature type="transmembrane region" description="Helical" evidence="5">
    <location>
        <begin position="237"/>
        <end position="259"/>
    </location>
</feature>
<dbReference type="STRING" id="260086.SAMN05216207_101049"/>
<organism evidence="7 8">
    <name type="scientific">Pseudonocardia ammonioxydans</name>
    <dbReference type="NCBI Taxonomy" id="260086"/>
    <lineage>
        <taxon>Bacteria</taxon>
        <taxon>Bacillati</taxon>
        <taxon>Actinomycetota</taxon>
        <taxon>Actinomycetes</taxon>
        <taxon>Pseudonocardiales</taxon>
        <taxon>Pseudonocardiaceae</taxon>
        <taxon>Pseudonocardia</taxon>
    </lineage>
</organism>
<dbReference type="PROSITE" id="PS50850">
    <property type="entry name" value="MFS"/>
    <property type="match status" value="1"/>
</dbReference>
<dbReference type="EMBL" id="FOUY01000010">
    <property type="protein sequence ID" value="SFN20746.1"/>
    <property type="molecule type" value="Genomic_DNA"/>
</dbReference>
<keyword evidence="8" id="KW-1185">Reference proteome</keyword>
<feature type="transmembrane region" description="Helical" evidence="5">
    <location>
        <begin position="52"/>
        <end position="74"/>
    </location>
</feature>
<feature type="transmembrane region" description="Helical" evidence="5">
    <location>
        <begin position="181"/>
        <end position="203"/>
    </location>
</feature>
<feature type="transmembrane region" description="Helical" evidence="5">
    <location>
        <begin position="265"/>
        <end position="287"/>
    </location>
</feature>
<proteinExistence type="predicted"/>
<evidence type="ECO:0000256" key="2">
    <source>
        <dbReference type="ARBA" id="ARBA00022692"/>
    </source>
</evidence>
<feature type="transmembrane region" description="Helical" evidence="5">
    <location>
        <begin position="150"/>
        <end position="175"/>
    </location>
</feature>
<dbReference type="AlphaFoldDB" id="A0A1I4X5P2"/>
<accession>A0A1I4X5P2</accession>
<name>A0A1I4X5P2_PSUAM</name>
<protein>
    <submittedName>
        <fullName evidence="7">MFS-type transporter involved in bile tolerance, Atg22 family</fullName>
    </submittedName>
</protein>
<dbReference type="InterPro" id="IPR036259">
    <property type="entry name" value="MFS_trans_sf"/>
</dbReference>
<feature type="transmembrane region" description="Helical" evidence="5">
    <location>
        <begin position="359"/>
        <end position="382"/>
    </location>
</feature>
<sequence length="425" mass="42548">MILAVVPASLPDYRAALGASGAAGPVCASAIGRFPIAMHSLATLLYVREIDGSYTVAGAVSAALLVGTAAGTVVQGRLLDRLGPSRPLLALATGYLIAITGLIACIEGRVPLAGTLLVGLLAGLLTPAIEGSSRALWSDLVPAGPRREAAYTYEAISLETFFILGPALAAMLVVATPWPGTALVVAASAELVGTTWFALSAAVRRRSARIRAARAAGSLTREAGLLGVFRRPGLRTVALASLGFGLVAGTAEVGVLAAAEFAGSPAAGGLLLSAWSVVSVLAGVLYGMRPWPRPLHLRLPVLLGGFALLVTAMGLVSPLGSLVLLAVIMLVAGGLITPQTTAHSLGVELTAPADSATEAFNWMVMAAVLGVSAGQALSGTLIDVLGPGGYAAGGALGLLVAALLWLRRGTVAAADAAREPAGSLA</sequence>
<dbReference type="PANTHER" id="PTHR23542">
    <property type="match status" value="1"/>
</dbReference>
<evidence type="ECO:0000256" key="3">
    <source>
        <dbReference type="ARBA" id="ARBA00022989"/>
    </source>
</evidence>
<reference evidence="7 8" key="1">
    <citation type="submission" date="2016-10" db="EMBL/GenBank/DDBJ databases">
        <authorList>
            <person name="de Groot N.N."/>
        </authorList>
    </citation>
    <scope>NUCLEOTIDE SEQUENCE [LARGE SCALE GENOMIC DNA]</scope>
    <source>
        <strain evidence="7 8">CGMCC 4.1877</strain>
    </source>
</reference>
<dbReference type="Proteomes" id="UP000199614">
    <property type="component" value="Unassembled WGS sequence"/>
</dbReference>
<evidence type="ECO:0000256" key="4">
    <source>
        <dbReference type="ARBA" id="ARBA00023136"/>
    </source>
</evidence>